<feature type="domain" description="EF-hand" evidence="5">
    <location>
        <begin position="51"/>
        <end position="86"/>
    </location>
</feature>
<feature type="domain" description="EF-hand" evidence="5">
    <location>
        <begin position="117"/>
        <end position="145"/>
    </location>
</feature>
<name>A0A934HQS5_9RHOB</name>
<dbReference type="Proteomes" id="UP000613255">
    <property type="component" value="Unassembled WGS sequence"/>
</dbReference>
<dbReference type="InterPro" id="IPR018247">
    <property type="entry name" value="EF_Hand_1_Ca_BS"/>
</dbReference>
<dbReference type="Pfam" id="PF13202">
    <property type="entry name" value="EF-hand_5"/>
    <property type="match status" value="1"/>
</dbReference>
<dbReference type="AlphaFoldDB" id="A0A934HQS5"/>
<feature type="signal peptide" evidence="4">
    <location>
        <begin position="1"/>
        <end position="24"/>
    </location>
</feature>
<feature type="compositionally biased region" description="Basic and acidic residues" evidence="3">
    <location>
        <begin position="114"/>
        <end position="135"/>
    </location>
</feature>
<feature type="region of interest" description="Disordered" evidence="3">
    <location>
        <begin position="100"/>
        <end position="166"/>
    </location>
</feature>
<evidence type="ECO:0000256" key="1">
    <source>
        <dbReference type="ARBA" id="ARBA00022723"/>
    </source>
</evidence>
<feature type="chain" id="PRO_5037243918" evidence="4">
    <location>
        <begin position="25"/>
        <end position="166"/>
    </location>
</feature>
<evidence type="ECO:0000313" key="6">
    <source>
        <dbReference type="EMBL" id="MBI6630002.1"/>
    </source>
</evidence>
<keyword evidence="4" id="KW-0732">Signal</keyword>
<evidence type="ECO:0000259" key="5">
    <source>
        <dbReference type="PROSITE" id="PS50222"/>
    </source>
</evidence>
<keyword evidence="1" id="KW-0479">Metal-binding</keyword>
<reference evidence="6" key="1">
    <citation type="submission" date="2020-12" db="EMBL/GenBank/DDBJ databases">
        <title>Pontibaca salina gen. nov., sp. nov., isolated from marine sediment.</title>
        <authorList>
            <person name="Bo J."/>
            <person name="Wang S."/>
            <person name="Song X."/>
            <person name="Du Z."/>
        </authorList>
    </citation>
    <scope>NUCLEOTIDE SEQUENCE</scope>
    <source>
        <strain evidence="6">S1109L</strain>
    </source>
</reference>
<gene>
    <name evidence="6" type="ORF">JAO82_08905</name>
</gene>
<dbReference type="PROSITE" id="PS50222">
    <property type="entry name" value="EF_HAND_2"/>
    <property type="match status" value="2"/>
</dbReference>
<feature type="compositionally biased region" description="Basic and acidic residues" evidence="3">
    <location>
        <begin position="143"/>
        <end position="166"/>
    </location>
</feature>
<comment type="caution">
    <text evidence="6">The sequence shown here is derived from an EMBL/GenBank/DDBJ whole genome shotgun (WGS) entry which is preliminary data.</text>
</comment>
<evidence type="ECO:0000313" key="7">
    <source>
        <dbReference type="Proteomes" id="UP000613255"/>
    </source>
</evidence>
<protein>
    <submittedName>
        <fullName evidence="6">EF-hand domain-containing protein</fullName>
    </submittedName>
</protein>
<dbReference type="InterPro" id="IPR002048">
    <property type="entry name" value="EF_hand_dom"/>
</dbReference>
<dbReference type="PROSITE" id="PS00018">
    <property type="entry name" value="EF_HAND_1"/>
    <property type="match status" value="2"/>
</dbReference>
<accession>A0A934HQS5</accession>
<keyword evidence="2" id="KW-0677">Repeat</keyword>
<dbReference type="Gene3D" id="1.10.238.10">
    <property type="entry name" value="EF-hand"/>
    <property type="match status" value="2"/>
</dbReference>
<sequence>MKRMTSLTGLVVVAAAYGAGGVWAQDKAPNGKGMKFEHLDIDGDLQISREEIAQRRNERFSNMDSDGDGKLTLEEVESVAMAQAKARAAAIVERFDKDGDGALSADELPWSRDGGGRMFDRLDRDGDGVITREEFDAAQLRKGHSDRNGKMDQIKKQHKADQSGQN</sequence>
<dbReference type="RefSeq" id="WP_198686031.1">
    <property type="nucleotide sequence ID" value="NZ_JAEIJD010000006.1"/>
</dbReference>
<organism evidence="6 7">
    <name type="scientific">Pontibaca salina</name>
    <dbReference type="NCBI Taxonomy" id="2795731"/>
    <lineage>
        <taxon>Bacteria</taxon>
        <taxon>Pseudomonadati</taxon>
        <taxon>Pseudomonadota</taxon>
        <taxon>Alphaproteobacteria</taxon>
        <taxon>Rhodobacterales</taxon>
        <taxon>Roseobacteraceae</taxon>
        <taxon>Pontibaca</taxon>
    </lineage>
</organism>
<evidence type="ECO:0000256" key="4">
    <source>
        <dbReference type="SAM" id="SignalP"/>
    </source>
</evidence>
<keyword evidence="7" id="KW-1185">Reference proteome</keyword>
<proteinExistence type="predicted"/>
<dbReference type="GO" id="GO:0005509">
    <property type="term" value="F:calcium ion binding"/>
    <property type="evidence" value="ECO:0007669"/>
    <property type="project" value="InterPro"/>
</dbReference>
<evidence type="ECO:0000256" key="2">
    <source>
        <dbReference type="ARBA" id="ARBA00022737"/>
    </source>
</evidence>
<dbReference type="SUPFAM" id="SSF47473">
    <property type="entry name" value="EF-hand"/>
    <property type="match status" value="1"/>
</dbReference>
<dbReference type="PANTHER" id="PTHR10827">
    <property type="entry name" value="RETICULOCALBIN"/>
    <property type="match status" value="1"/>
</dbReference>
<dbReference type="CDD" id="cd00051">
    <property type="entry name" value="EFh"/>
    <property type="match status" value="1"/>
</dbReference>
<dbReference type="InterPro" id="IPR011992">
    <property type="entry name" value="EF-hand-dom_pair"/>
</dbReference>
<dbReference type="PANTHER" id="PTHR10827:SF98">
    <property type="entry name" value="45 KDA CALCIUM-BINDING PROTEIN"/>
    <property type="match status" value="1"/>
</dbReference>
<dbReference type="Pfam" id="PF13499">
    <property type="entry name" value="EF-hand_7"/>
    <property type="match status" value="1"/>
</dbReference>
<evidence type="ECO:0000256" key="3">
    <source>
        <dbReference type="SAM" id="MobiDB-lite"/>
    </source>
</evidence>
<dbReference type="EMBL" id="JAEIJD010000006">
    <property type="protein sequence ID" value="MBI6630002.1"/>
    <property type="molecule type" value="Genomic_DNA"/>
</dbReference>